<protein>
    <recommendedName>
        <fullName evidence="2">Zn-finger containing protein</fullName>
    </recommendedName>
</protein>
<comment type="caution">
    <text evidence="1">The sequence shown here is derived from an EMBL/GenBank/DDBJ whole genome shotgun (WGS) entry which is preliminary data.</text>
</comment>
<accession>A0A6G4H4U3</accession>
<proteinExistence type="predicted"/>
<dbReference type="RefSeq" id="WP_061295895.1">
    <property type="nucleotide sequence ID" value="NZ_JACBCC010000003.1"/>
</dbReference>
<evidence type="ECO:0008006" key="2">
    <source>
        <dbReference type="Google" id="ProtNLM"/>
    </source>
</evidence>
<reference evidence="1" key="1">
    <citation type="submission" date="2019-04" db="EMBL/GenBank/DDBJ databases">
        <title>Genome sequencing of Clostridium botulinum Groups I-IV and Clostridium butyricum.</title>
        <authorList>
            <person name="Brunt J."/>
            <person name="Van Vliet A.H.M."/>
            <person name="Stringer S.C."/>
            <person name="Carter A.T."/>
            <person name="Peck M.W."/>
        </authorList>
    </citation>
    <scope>NUCLEOTIDE SEQUENCE</scope>
    <source>
        <strain evidence="1">IFR 16/362</strain>
    </source>
</reference>
<organism evidence="1">
    <name type="scientific">Clostridium botulinum</name>
    <dbReference type="NCBI Taxonomy" id="1491"/>
    <lineage>
        <taxon>Bacteria</taxon>
        <taxon>Bacillati</taxon>
        <taxon>Bacillota</taxon>
        <taxon>Clostridia</taxon>
        <taxon>Eubacteriales</taxon>
        <taxon>Clostridiaceae</taxon>
        <taxon>Clostridium</taxon>
    </lineage>
</organism>
<gene>
    <name evidence="1" type="ORF">FDF81_09770</name>
</gene>
<name>A0A6G4H4U3_CLOBO</name>
<sequence length="71" mass="8330">MLSMYTSYICCICKKEFVLLSEDVENIKGYLVCPYCSSRKIKKQKITDNLKECMQEKAYKRVHGAIRQVTK</sequence>
<evidence type="ECO:0000313" key="1">
    <source>
        <dbReference type="EMBL" id="NFU28478.1"/>
    </source>
</evidence>
<dbReference type="EMBL" id="SXDO01000013">
    <property type="protein sequence ID" value="NFU28478.1"/>
    <property type="molecule type" value="Genomic_DNA"/>
</dbReference>
<dbReference type="AlphaFoldDB" id="A0A6G4H4U3"/>